<dbReference type="InterPro" id="IPR002104">
    <property type="entry name" value="Integrase_catalytic"/>
</dbReference>
<dbReference type="Proteomes" id="UP000275749">
    <property type="component" value="Unassembled WGS sequence"/>
</dbReference>
<dbReference type="CDD" id="cd01189">
    <property type="entry name" value="INT_ICEBs1_C_like"/>
    <property type="match status" value="1"/>
</dbReference>
<gene>
    <name evidence="6" type="ORF">EDD41_0407</name>
</gene>
<dbReference type="PROSITE" id="PS51898">
    <property type="entry name" value="TYR_RECOMBINASE"/>
    <property type="match status" value="1"/>
</dbReference>
<dbReference type="AlphaFoldDB" id="A0A3N1ZT30"/>
<evidence type="ECO:0000313" key="6">
    <source>
        <dbReference type="EMBL" id="ROR53272.1"/>
    </source>
</evidence>
<dbReference type="GO" id="GO:0006310">
    <property type="term" value="P:DNA recombination"/>
    <property type="evidence" value="ECO:0007669"/>
    <property type="project" value="UniProtKB-KW"/>
</dbReference>
<dbReference type="GO" id="GO:0015074">
    <property type="term" value="P:DNA integration"/>
    <property type="evidence" value="ECO:0007669"/>
    <property type="project" value="UniProtKB-KW"/>
</dbReference>
<dbReference type="InterPro" id="IPR013762">
    <property type="entry name" value="Integrase-like_cat_sf"/>
</dbReference>
<dbReference type="SUPFAM" id="SSF56349">
    <property type="entry name" value="DNA breaking-rejoining enzymes"/>
    <property type="match status" value="1"/>
</dbReference>
<dbReference type="Gene3D" id="1.10.150.130">
    <property type="match status" value="1"/>
</dbReference>
<dbReference type="PANTHER" id="PTHR30349">
    <property type="entry name" value="PHAGE INTEGRASE-RELATED"/>
    <property type="match status" value="1"/>
</dbReference>
<evidence type="ECO:0000256" key="4">
    <source>
        <dbReference type="ARBA" id="ARBA00023172"/>
    </source>
</evidence>
<evidence type="ECO:0000313" key="7">
    <source>
        <dbReference type="Proteomes" id="UP000275749"/>
    </source>
</evidence>
<name>A0A3N1ZT30_9ACTN</name>
<feature type="domain" description="Tyr recombinase" evidence="5">
    <location>
        <begin position="172"/>
        <end position="360"/>
    </location>
</feature>
<dbReference type="Gene3D" id="1.10.443.10">
    <property type="entry name" value="Intergrase catalytic core"/>
    <property type="match status" value="1"/>
</dbReference>
<dbReference type="InterPro" id="IPR050090">
    <property type="entry name" value="Tyrosine_recombinase_XerCD"/>
</dbReference>
<comment type="caution">
    <text evidence="6">The sequence shown here is derived from an EMBL/GenBank/DDBJ whole genome shotgun (WGS) entry which is preliminary data.</text>
</comment>
<keyword evidence="4" id="KW-0233">DNA recombination</keyword>
<evidence type="ECO:0000256" key="3">
    <source>
        <dbReference type="ARBA" id="ARBA00023125"/>
    </source>
</evidence>
<dbReference type="Pfam" id="PF14659">
    <property type="entry name" value="Phage_int_SAM_3"/>
    <property type="match status" value="1"/>
</dbReference>
<keyword evidence="3" id="KW-0238">DNA-binding</keyword>
<organism evidence="6 7">
    <name type="scientific">Luteococcus japonicus</name>
    <dbReference type="NCBI Taxonomy" id="33984"/>
    <lineage>
        <taxon>Bacteria</taxon>
        <taxon>Bacillati</taxon>
        <taxon>Actinomycetota</taxon>
        <taxon>Actinomycetes</taxon>
        <taxon>Propionibacteriales</taxon>
        <taxon>Propionibacteriaceae</taxon>
        <taxon>Luteococcus</taxon>
    </lineage>
</organism>
<protein>
    <submittedName>
        <fullName evidence="6">Integrase</fullName>
    </submittedName>
</protein>
<keyword evidence="2" id="KW-0229">DNA integration</keyword>
<sequence>MAKRSFGQITKLPSKRFRARYTGPDTRLHNAPHTFDTREDAEAWLADERRLISAGGWVAPEDRKAEAKRVVLTFGEYAERWLAGRDLKPRTREHYRKLLDHELLPTFENMPLRAISSEAVKDWHAGMGRARPTLRSHCYGLLRTILGCAVDDEKIPMNPCHIRGAGNVKRAKKVEPATLAQLEAIAAAMPERYRPMVMLASWCALRFGELAELRRKDLDLSNGVIHVRRGVVRAEHGTVVGTPKSEAGIRDVAIPPHLLPMLKEHRASMASSSPNALLFPAADGVSHMAPSSLYRVFYPARAAAGRPDLRWHDLRHTGAVLAAQTGATLADLMNRLGHSTPGAALRYQHAAQDRDAEIARKLSQMMTGLTA</sequence>
<dbReference type="PANTHER" id="PTHR30349:SF64">
    <property type="entry name" value="PROPHAGE INTEGRASE INTD-RELATED"/>
    <property type="match status" value="1"/>
</dbReference>
<dbReference type="InterPro" id="IPR058717">
    <property type="entry name" value="Phage_L5_Integrase_N"/>
</dbReference>
<dbReference type="Pfam" id="PF26003">
    <property type="entry name" value="Integrase_N_phage"/>
    <property type="match status" value="1"/>
</dbReference>
<accession>A0A3N1ZT30</accession>
<dbReference type="InterPro" id="IPR011010">
    <property type="entry name" value="DNA_brk_join_enz"/>
</dbReference>
<dbReference type="EMBL" id="RKHG01000001">
    <property type="protein sequence ID" value="ROR53272.1"/>
    <property type="molecule type" value="Genomic_DNA"/>
</dbReference>
<proteinExistence type="inferred from homology"/>
<evidence type="ECO:0000256" key="2">
    <source>
        <dbReference type="ARBA" id="ARBA00022908"/>
    </source>
</evidence>
<evidence type="ECO:0000259" key="5">
    <source>
        <dbReference type="PROSITE" id="PS51898"/>
    </source>
</evidence>
<reference evidence="6 7" key="1">
    <citation type="submission" date="2018-11" db="EMBL/GenBank/DDBJ databases">
        <title>Sequencing the genomes of 1000 actinobacteria strains.</title>
        <authorList>
            <person name="Klenk H.-P."/>
        </authorList>
    </citation>
    <scope>NUCLEOTIDE SEQUENCE [LARGE SCALE GENOMIC DNA]</scope>
    <source>
        <strain evidence="6 7">DSM 10546</strain>
    </source>
</reference>
<dbReference type="InterPro" id="IPR004107">
    <property type="entry name" value="Integrase_SAM-like_N"/>
</dbReference>
<dbReference type="Pfam" id="PF00589">
    <property type="entry name" value="Phage_integrase"/>
    <property type="match status" value="1"/>
</dbReference>
<dbReference type="InterPro" id="IPR010998">
    <property type="entry name" value="Integrase_recombinase_N"/>
</dbReference>
<comment type="similarity">
    <text evidence="1">Belongs to the 'phage' integrase family.</text>
</comment>
<dbReference type="RefSeq" id="WP_123574784.1">
    <property type="nucleotide sequence ID" value="NZ_RKHG01000001.1"/>
</dbReference>
<dbReference type="GO" id="GO:0003677">
    <property type="term" value="F:DNA binding"/>
    <property type="evidence" value="ECO:0007669"/>
    <property type="project" value="UniProtKB-KW"/>
</dbReference>
<evidence type="ECO:0000256" key="1">
    <source>
        <dbReference type="ARBA" id="ARBA00008857"/>
    </source>
</evidence>